<feature type="transmembrane region" description="Helical" evidence="18">
    <location>
        <begin position="190"/>
        <end position="209"/>
    </location>
</feature>
<evidence type="ECO:0000256" key="11">
    <source>
        <dbReference type="ARBA" id="ARBA00022958"/>
    </source>
</evidence>
<keyword evidence="13" id="KW-0915">Sodium</keyword>
<evidence type="ECO:0000256" key="18">
    <source>
        <dbReference type="SAM" id="Phobius"/>
    </source>
</evidence>
<dbReference type="GO" id="GO:0005886">
    <property type="term" value="C:plasma membrane"/>
    <property type="evidence" value="ECO:0007669"/>
    <property type="project" value="TreeGrafter"/>
</dbReference>
<evidence type="ECO:0000256" key="9">
    <source>
        <dbReference type="ARBA" id="ARBA00022837"/>
    </source>
</evidence>
<protein>
    <submittedName>
        <fullName evidence="21">Sodium/potassium/calcium exchanger 5</fullName>
    </submittedName>
</protein>
<dbReference type="EMBL" id="WJQU01000004">
    <property type="protein sequence ID" value="KAJ6635314.1"/>
    <property type="molecule type" value="Genomic_DNA"/>
</dbReference>
<gene>
    <name evidence="21" type="primary">SLC24A5_1</name>
    <name evidence="21" type="ORF">Bhyg_13899</name>
</gene>
<evidence type="ECO:0000256" key="5">
    <source>
        <dbReference type="ARBA" id="ARBA00022538"/>
    </source>
</evidence>
<dbReference type="InterPro" id="IPR044880">
    <property type="entry name" value="NCX_ion-bd_dom_sf"/>
</dbReference>
<feature type="transmembrane region" description="Helical" evidence="18">
    <location>
        <begin position="126"/>
        <end position="151"/>
    </location>
</feature>
<evidence type="ECO:0000256" key="12">
    <source>
        <dbReference type="ARBA" id="ARBA00022989"/>
    </source>
</evidence>
<dbReference type="InterPro" id="IPR004481">
    <property type="entry name" value="K/Na/Ca-exchanger"/>
</dbReference>
<evidence type="ECO:0000256" key="13">
    <source>
        <dbReference type="ARBA" id="ARBA00023053"/>
    </source>
</evidence>
<feature type="transmembrane region" description="Helical" evidence="18">
    <location>
        <begin position="87"/>
        <end position="105"/>
    </location>
</feature>
<feature type="domain" description="Sodium/calcium exchanger membrane region" evidence="20">
    <location>
        <begin position="91"/>
        <end position="233"/>
    </location>
</feature>
<keyword evidence="10" id="KW-0769">Symport</keyword>
<sequence length="519" mass="58188">MKILLVLLLVANFSARKTFADEQLLPEKQIAVIKHPTEETSINYLISALNERYAKNQARDSQCMVNSSIDEFPQDIFTNEQRQSGAIFIHLLGAIYFFTFLAVVCNDYFLPSVECICNDLNISKDVAAATFMATATTTPELFTNIISTFIMDSDMGVGTIIGSLMFNTLGVAAIAGLASIQRVKLEWWPITRDSILYSLNLLILIWFSWDSKITLSESIVLVVLYFVYFVILFQNNRIMKFFIGLFAKKSSTRSSKSYDLPPQLNKSLSNNDLNNNPSNQDKQIFYIHDESNCQPTNQVEHSLGEDNVKVGKSLWKIPKGGWCRRFWWFYTWPIKFILTLTIPSPKTYKKLYPLTFFLCVIFIGSNSYLIVWMVTVVGYTYSIPESVMGLTLLAAGGCMPEAISSVIMIRKGESGIGVSNSLGANSLAILMSLGVPWLIRNIVYHNTTDKSFITLNSFGIEYTIVSLLAATVLLYAVLACAKYHLNKPVGFSLLTIYSIFLTVGILIELDVIFPSGNCV</sequence>
<feature type="domain" description="Sodium/calcium exchanger membrane region" evidence="20">
    <location>
        <begin position="353"/>
        <end position="503"/>
    </location>
</feature>
<keyword evidence="11" id="KW-0630">Potassium</keyword>
<comment type="subcellular location">
    <subcellularLocation>
        <location evidence="1">Membrane</location>
        <topology evidence="1">Multi-pass membrane protein</topology>
    </subcellularLocation>
</comment>
<dbReference type="PANTHER" id="PTHR10846:SF2">
    <property type="entry name" value="RE48874P"/>
    <property type="match status" value="1"/>
</dbReference>
<evidence type="ECO:0000256" key="16">
    <source>
        <dbReference type="ARBA" id="ARBA00023201"/>
    </source>
</evidence>
<keyword evidence="8 19" id="KW-0732">Signal</keyword>
<dbReference type="GO" id="GO:0008273">
    <property type="term" value="F:calcium, potassium:sodium antiporter activity"/>
    <property type="evidence" value="ECO:0007669"/>
    <property type="project" value="TreeGrafter"/>
</dbReference>
<dbReference type="NCBIfam" id="TIGR00367">
    <property type="entry name" value="calcium/sodium antiporter"/>
    <property type="match status" value="1"/>
</dbReference>
<evidence type="ECO:0000256" key="2">
    <source>
        <dbReference type="ARBA" id="ARBA00005364"/>
    </source>
</evidence>
<keyword evidence="15 18" id="KW-0472">Membrane</keyword>
<feature type="transmembrane region" description="Helical" evidence="18">
    <location>
        <begin position="459"/>
        <end position="481"/>
    </location>
</feature>
<feature type="transmembrane region" description="Helical" evidence="18">
    <location>
        <begin position="157"/>
        <end position="178"/>
    </location>
</feature>
<comment type="similarity">
    <text evidence="2">Belongs to the Ca(2+):cation antiporter (CaCA) (TC 2.A.19) family. SLC24A subfamily.</text>
</comment>
<keyword evidence="12 18" id="KW-1133">Transmembrane helix</keyword>
<feature type="transmembrane region" description="Helical" evidence="18">
    <location>
        <begin position="488"/>
        <end position="507"/>
    </location>
</feature>
<feature type="transmembrane region" description="Helical" evidence="18">
    <location>
        <begin position="215"/>
        <end position="233"/>
    </location>
</feature>
<evidence type="ECO:0000256" key="6">
    <source>
        <dbReference type="ARBA" id="ARBA00022568"/>
    </source>
</evidence>
<evidence type="ECO:0000256" key="7">
    <source>
        <dbReference type="ARBA" id="ARBA00022692"/>
    </source>
</evidence>
<keyword evidence="22" id="KW-1185">Reference proteome</keyword>
<dbReference type="GO" id="GO:0015293">
    <property type="term" value="F:symporter activity"/>
    <property type="evidence" value="ECO:0007669"/>
    <property type="project" value="UniProtKB-KW"/>
</dbReference>
<proteinExistence type="inferred from homology"/>
<keyword evidence="6" id="KW-0109">Calcium transport</keyword>
<evidence type="ECO:0000256" key="8">
    <source>
        <dbReference type="ARBA" id="ARBA00022729"/>
    </source>
</evidence>
<evidence type="ECO:0000256" key="4">
    <source>
        <dbReference type="ARBA" id="ARBA00022449"/>
    </source>
</evidence>
<dbReference type="GO" id="GO:0005262">
    <property type="term" value="F:calcium channel activity"/>
    <property type="evidence" value="ECO:0007669"/>
    <property type="project" value="TreeGrafter"/>
</dbReference>
<dbReference type="AlphaFoldDB" id="A0A9Q0MQZ0"/>
<dbReference type="InterPro" id="IPR004837">
    <property type="entry name" value="NaCa_Exmemb"/>
</dbReference>
<feature type="region of interest" description="Disordered" evidence="17">
    <location>
        <begin position="253"/>
        <end position="276"/>
    </location>
</feature>
<keyword evidence="4" id="KW-0050">Antiport</keyword>
<dbReference type="OrthoDB" id="2127281at2759"/>
<reference evidence="21" key="1">
    <citation type="submission" date="2022-07" db="EMBL/GenBank/DDBJ databases">
        <authorList>
            <person name="Trinca V."/>
            <person name="Uliana J.V.C."/>
            <person name="Torres T.T."/>
            <person name="Ward R.J."/>
            <person name="Monesi N."/>
        </authorList>
    </citation>
    <scope>NUCLEOTIDE SEQUENCE</scope>
    <source>
        <strain evidence="21">HSMRA1968</strain>
        <tissue evidence="21">Whole embryos</tissue>
    </source>
</reference>
<evidence type="ECO:0000256" key="1">
    <source>
        <dbReference type="ARBA" id="ARBA00004141"/>
    </source>
</evidence>
<dbReference type="PANTHER" id="PTHR10846">
    <property type="entry name" value="SODIUM/POTASSIUM/CALCIUM EXCHANGER"/>
    <property type="match status" value="1"/>
</dbReference>
<evidence type="ECO:0000256" key="15">
    <source>
        <dbReference type="ARBA" id="ARBA00023136"/>
    </source>
</evidence>
<evidence type="ECO:0000256" key="3">
    <source>
        <dbReference type="ARBA" id="ARBA00022448"/>
    </source>
</evidence>
<evidence type="ECO:0000256" key="19">
    <source>
        <dbReference type="SAM" id="SignalP"/>
    </source>
</evidence>
<evidence type="ECO:0000256" key="17">
    <source>
        <dbReference type="SAM" id="MobiDB-lite"/>
    </source>
</evidence>
<keyword evidence="7 18" id="KW-0812">Transmembrane</keyword>
<dbReference type="Pfam" id="PF01699">
    <property type="entry name" value="Na_Ca_ex"/>
    <property type="match status" value="2"/>
</dbReference>
<evidence type="ECO:0000256" key="10">
    <source>
        <dbReference type="ARBA" id="ARBA00022847"/>
    </source>
</evidence>
<evidence type="ECO:0000259" key="20">
    <source>
        <dbReference type="Pfam" id="PF01699"/>
    </source>
</evidence>
<keyword evidence="3" id="KW-0813">Transport</keyword>
<evidence type="ECO:0000313" key="22">
    <source>
        <dbReference type="Proteomes" id="UP001151699"/>
    </source>
</evidence>
<dbReference type="GO" id="GO:0006874">
    <property type="term" value="P:intracellular calcium ion homeostasis"/>
    <property type="evidence" value="ECO:0007669"/>
    <property type="project" value="TreeGrafter"/>
</dbReference>
<feature type="signal peptide" evidence="19">
    <location>
        <begin position="1"/>
        <end position="20"/>
    </location>
</feature>
<comment type="caution">
    <text evidence="21">The sequence shown here is derived from an EMBL/GenBank/DDBJ whole genome shotgun (WGS) entry which is preliminary data.</text>
</comment>
<feature type="transmembrane region" description="Helical" evidence="18">
    <location>
        <begin position="387"/>
        <end position="409"/>
    </location>
</feature>
<organism evidence="21 22">
    <name type="scientific">Pseudolycoriella hygida</name>
    <dbReference type="NCBI Taxonomy" id="35572"/>
    <lineage>
        <taxon>Eukaryota</taxon>
        <taxon>Metazoa</taxon>
        <taxon>Ecdysozoa</taxon>
        <taxon>Arthropoda</taxon>
        <taxon>Hexapoda</taxon>
        <taxon>Insecta</taxon>
        <taxon>Pterygota</taxon>
        <taxon>Neoptera</taxon>
        <taxon>Endopterygota</taxon>
        <taxon>Diptera</taxon>
        <taxon>Nematocera</taxon>
        <taxon>Sciaroidea</taxon>
        <taxon>Sciaridae</taxon>
        <taxon>Pseudolycoriella</taxon>
    </lineage>
</organism>
<dbReference type="Gene3D" id="1.20.1420.30">
    <property type="entry name" value="NCX, central ion-binding region"/>
    <property type="match status" value="2"/>
</dbReference>
<keyword evidence="16" id="KW-0739">Sodium transport</keyword>
<dbReference type="Proteomes" id="UP001151699">
    <property type="component" value="Chromosome C"/>
</dbReference>
<accession>A0A9Q0MQZ0</accession>
<name>A0A9Q0MQZ0_9DIPT</name>
<feature type="transmembrane region" description="Helical" evidence="18">
    <location>
        <begin position="421"/>
        <end position="439"/>
    </location>
</feature>
<evidence type="ECO:0000313" key="21">
    <source>
        <dbReference type="EMBL" id="KAJ6635314.1"/>
    </source>
</evidence>
<keyword evidence="14" id="KW-0406">Ion transport</keyword>
<feature type="compositionally biased region" description="Low complexity" evidence="17">
    <location>
        <begin position="264"/>
        <end position="276"/>
    </location>
</feature>
<dbReference type="FunFam" id="1.20.1420.30:FF:000009">
    <property type="entry name" value="sodium/potassium/calcium exchanger 5 isoform X2"/>
    <property type="match status" value="1"/>
</dbReference>
<feature type="transmembrane region" description="Helical" evidence="18">
    <location>
        <begin position="354"/>
        <end position="381"/>
    </location>
</feature>
<feature type="chain" id="PRO_5040485414" evidence="19">
    <location>
        <begin position="21"/>
        <end position="519"/>
    </location>
</feature>
<keyword evidence="9" id="KW-0106">Calcium</keyword>
<keyword evidence="5" id="KW-0633">Potassium transport</keyword>
<evidence type="ECO:0000256" key="14">
    <source>
        <dbReference type="ARBA" id="ARBA00023065"/>
    </source>
</evidence>